<evidence type="ECO:0000313" key="3">
    <source>
        <dbReference type="Proteomes" id="UP000324611"/>
    </source>
</evidence>
<feature type="transmembrane region" description="Helical" evidence="1">
    <location>
        <begin position="92"/>
        <end position="114"/>
    </location>
</feature>
<name>A0A5B2VY52_9BACT</name>
<dbReference type="RefSeq" id="WP_149838052.1">
    <property type="nucleotide sequence ID" value="NZ_VUOC01000002.1"/>
</dbReference>
<feature type="transmembrane region" description="Helical" evidence="1">
    <location>
        <begin position="39"/>
        <end position="58"/>
    </location>
</feature>
<protein>
    <submittedName>
        <fullName evidence="2">Uncharacterized protein</fullName>
    </submittedName>
</protein>
<reference evidence="2 3" key="2">
    <citation type="submission" date="2019-09" db="EMBL/GenBank/DDBJ databases">
        <authorList>
            <person name="Jin C."/>
        </authorList>
    </citation>
    <scope>NUCLEOTIDE SEQUENCE [LARGE SCALE GENOMIC DNA]</scope>
    <source>
        <strain evidence="2 3">BN140078</strain>
    </source>
</reference>
<dbReference type="Proteomes" id="UP000324611">
    <property type="component" value="Unassembled WGS sequence"/>
</dbReference>
<gene>
    <name evidence="2" type="ORF">F0L74_11725</name>
</gene>
<accession>A0A5B2VY52</accession>
<keyword evidence="3" id="KW-1185">Reference proteome</keyword>
<evidence type="ECO:0000256" key="1">
    <source>
        <dbReference type="SAM" id="Phobius"/>
    </source>
</evidence>
<sequence>MKYKINILLPIIQVFFFIFSYELINIVAHKMDWVTSRGVAWGVSMEYYCFIYLLFVLISNALIYFFPGKTLLIAIASIVAFSIWVAPTLNGYPYRSAIVIIIGALGFLINYIAYQIIKRRESLKHQNGIENTPHEMPANPANIIYEPSTIPANGVIFLLANWSGPAIAHFQYIKFLLAPYPNLPLYVYDIDKENFLRFMEKYNILSHGNGEVFWLYKGEIQSRIQNYDKDRKHAPEYMKTLCEKFNQG</sequence>
<organism evidence="2 3">
    <name type="scientific">Chitinophaga agrisoli</name>
    <dbReference type="NCBI Taxonomy" id="2607653"/>
    <lineage>
        <taxon>Bacteria</taxon>
        <taxon>Pseudomonadati</taxon>
        <taxon>Bacteroidota</taxon>
        <taxon>Chitinophagia</taxon>
        <taxon>Chitinophagales</taxon>
        <taxon>Chitinophagaceae</taxon>
        <taxon>Chitinophaga</taxon>
    </lineage>
</organism>
<feature type="transmembrane region" description="Helical" evidence="1">
    <location>
        <begin position="70"/>
        <end position="86"/>
    </location>
</feature>
<feature type="transmembrane region" description="Helical" evidence="1">
    <location>
        <begin position="7"/>
        <end position="27"/>
    </location>
</feature>
<keyword evidence="1" id="KW-0812">Transmembrane</keyword>
<dbReference type="EMBL" id="VUOC01000002">
    <property type="protein sequence ID" value="KAA2243177.1"/>
    <property type="molecule type" value="Genomic_DNA"/>
</dbReference>
<proteinExistence type="predicted"/>
<keyword evidence="1" id="KW-1133">Transmembrane helix</keyword>
<keyword evidence="1" id="KW-0472">Membrane</keyword>
<reference evidence="2 3" key="1">
    <citation type="submission" date="2019-09" db="EMBL/GenBank/DDBJ databases">
        <title>Chitinophaga ginsengihumi sp. nov., isolated from soil of ginseng rhizosphere.</title>
        <authorList>
            <person name="Lee J."/>
        </authorList>
    </citation>
    <scope>NUCLEOTIDE SEQUENCE [LARGE SCALE GENOMIC DNA]</scope>
    <source>
        <strain evidence="2 3">BN140078</strain>
    </source>
</reference>
<dbReference type="AlphaFoldDB" id="A0A5B2VY52"/>
<comment type="caution">
    <text evidence="2">The sequence shown here is derived from an EMBL/GenBank/DDBJ whole genome shotgun (WGS) entry which is preliminary data.</text>
</comment>
<evidence type="ECO:0000313" key="2">
    <source>
        <dbReference type="EMBL" id="KAA2243177.1"/>
    </source>
</evidence>